<dbReference type="PANTHER" id="PTHR46797:SF2">
    <property type="entry name" value="TRANSCRIPTIONAL REGULATOR"/>
    <property type="match status" value="1"/>
</dbReference>
<accession>A0A9D1MAN6</accession>
<dbReference type="Proteomes" id="UP000824109">
    <property type="component" value="Unassembled WGS sequence"/>
</dbReference>
<evidence type="ECO:0000313" key="3">
    <source>
        <dbReference type="EMBL" id="HIU56700.1"/>
    </source>
</evidence>
<dbReference type="PROSITE" id="PS50943">
    <property type="entry name" value="HTH_CROC1"/>
    <property type="match status" value="1"/>
</dbReference>
<dbReference type="InterPro" id="IPR001387">
    <property type="entry name" value="Cro/C1-type_HTH"/>
</dbReference>
<dbReference type="CDD" id="cd00093">
    <property type="entry name" value="HTH_XRE"/>
    <property type="match status" value="1"/>
</dbReference>
<sequence>MKIKEYDYEPIGARIKRARLNRKYTQEYLAEAVNVTCQHISDIERDINGISISTLMDICKALDTDSDYILFGTVTRDNHNPLNKYLAKMTPQQSMYAEEILIAYSKSCGIK</sequence>
<gene>
    <name evidence="3" type="ORF">IAA61_02655</name>
</gene>
<evidence type="ECO:0000256" key="1">
    <source>
        <dbReference type="ARBA" id="ARBA00023125"/>
    </source>
</evidence>
<dbReference type="Gene3D" id="1.10.260.40">
    <property type="entry name" value="lambda repressor-like DNA-binding domains"/>
    <property type="match status" value="1"/>
</dbReference>
<proteinExistence type="predicted"/>
<dbReference type="GO" id="GO:0003677">
    <property type="term" value="F:DNA binding"/>
    <property type="evidence" value="ECO:0007669"/>
    <property type="project" value="UniProtKB-KW"/>
</dbReference>
<organism evidence="3 4">
    <name type="scientific">Candidatus Ornithomonoglobus merdipullorum</name>
    <dbReference type="NCBI Taxonomy" id="2840895"/>
    <lineage>
        <taxon>Bacteria</taxon>
        <taxon>Bacillati</taxon>
        <taxon>Bacillota</taxon>
        <taxon>Clostridia</taxon>
        <taxon>Candidatus Ornithomonoglobus</taxon>
    </lineage>
</organism>
<evidence type="ECO:0000313" key="4">
    <source>
        <dbReference type="Proteomes" id="UP000824109"/>
    </source>
</evidence>
<evidence type="ECO:0000259" key="2">
    <source>
        <dbReference type="PROSITE" id="PS50943"/>
    </source>
</evidence>
<dbReference type="EMBL" id="DVNB01000026">
    <property type="protein sequence ID" value="HIU56700.1"/>
    <property type="molecule type" value="Genomic_DNA"/>
</dbReference>
<reference evidence="3" key="2">
    <citation type="journal article" date="2021" name="PeerJ">
        <title>Extensive microbial diversity within the chicken gut microbiome revealed by metagenomics and culture.</title>
        <authorList>
            <person name="Gilroy R."/>
            <person name="Ravi A."/>
            <person name="Getino M."/>
            <person name="Pursley I."/>
            <person name="Horton D.L."/>
            <person name="Alikhan N.F."/>
            <person name="Baker D."/>
            <person name="Gharbi K."/>
            <person name="Hall N."/>
            <person name="Watson M."/>
            <person name="Adriaenssens E.M."/>
            <person name="Foster-Nyarko E."/>
            <person name="Jarju S."/>
            <person name="Secka A."/>
            <person name="Antonio M."/>
            <person name="Oren A."/>
            <person name="Chaudhuri R.R."/>
            <person name="La Ragione R."/>
            <person name="Hildebrand F."/>
            <person name="Pallen M.J."/>
        </authorList>
    </citation>
    <scope>NUCLEOTIDE SEQUENCE</scope>
    <source>
        <strain evidence="3">USAMLcec3-3695</strain>
    </source>
</reference>
<dbReference type="SMART" id="SM00530">
    <property type="entry name" value="HTH_XRE"/>
    <property type="match status" value="1"/>
</dbReference>
<comment type="caution">
    <text evidence="3">The sequence shown here is derived from an EMBL/GenBank/DDBJ whole genome shotgun (WGS) entry which is preliminary data.</text>
</comment>
<reference evidence="3" key="1">
    <citation type="submission" date="2020-10" db="EMBL/GenBank/DDBJ databases">
        <authorList>
            <person name="Gilroy R."/>
        </authorList>
    </citation>
    <scope>NUCLEOTIDE SEQUENCE</scope>
    <source>
        <strain evidence="3">USAMLcec3-3695</strain>
    </source>
</reference>
<protein>
    <submittedName>
        <fullName evidence="3">Helix-turn-helix transcriptional regulator</fullName>
    </submittedName>
</protein>
<name>A0A9D1MAN6_9FIRM</name>
<dbReference type="PANTHER" id="PTHR46797">
    <property type="entry name" value="HTH-TYPE TRANSCRIPTIONAL REGULATOR"/>
    <property type="match status" value="1"/>
</dbReference>
<dbReference type="GO" id="GO:0005829">
    <property type="term" value="C:cytosol"/>
    <property type="evidence" value="ECO:0007669"/>
    <property type="project" value="TreeGrafter"/>
</dbReference>
<keyword evidence="1" id="KW-0238">DNA-binding</keyword>
<dbReference type="AlphaFoldDB" id="A0A9D1MAN6"/>
<dbReference type="Pfam" id="PF01381">
    <property type="entry name" value="HTH_3"/>
    <property type="match status" value="1"/>
</dbReference>
<dbReference type="InterPro" id="IPR010982">
    <property type="entry name" value="Lambda_DNA-bd_dom_sf"/>
</dbReference>
<feature type="domain" description="HTH cro/C1-type" evidence="2">
    <location>
        <begin position="15"/>
        <end position="69"/>
    </location>
</feature>
<dbReference type="SUPFAM" id="SSF47413">
    <property type="entry name" value="lambda repressor-like DNA-binding domains"/>
    <property type="match status" value="1"/>
</dbReference>
<dbReference type="GO" id="GO:0003700">
    <property type="term" value="F:DNA-binding transcription factor activity"/>
    <property type="evidence" value="ECO:0007669"/>
    <property type="project" value="TreeGrafter"/>
</dbReference>
<dbReference type="InterPro" id="IPR050807">
    <property type="entry name" value="TransReg_Diox_bact_type"/>
</dbReference>